<keyword evidence="3" id="KW-0805">Transcription regulation</keyword>
<comment type="similarity">
    <text evidence="3">Belongs to the GRF family.</text>
</comment>
<comment type="function">
    <text evidence="3">Transcription activator.</text>
</comment>
<evidence type="ECO:0000256" key="2">
    <source>
        <dbReference type="PROSITE-ProRule" id="PRU01002"/>
    </source>
</evidence>
<evidence type="ECO:0000256" key="3">
    <source>
        <dbReference type="RuleBase" id="RU367127"/>
    </source>
</evidence>
<evidence type="ECO:0000313" key="7">
    <source>
        <dbReference type="Proteomes" id="UP000287651"/>
    </source>
</evidence>
<dbReference type="PANTHER" id="PTHR31602:SF113">
    <property type="entry name" value="GROWTH-REGULATING FACTOR 4"/>
    <property type="match status" value="1"/>
</dbReference>
<evidence type="ECO:0000256" key="4">
    <source>
        <dbReference type="SAM" id="MobiDB-lite"/>
    </source>
</evidence>
<gene>
    <name evidence="6" type="ORF">B296_00004565</name>
</gene>
<dbReference type="AlphaFoldDB" id="A0A427AYU2"/>
<reference evidence="6 7" key="1">
    <citation type="journal article" date="2014" name="Agronomy (Basel)">
        <title>A Draft Genome Sequence for Ensete ventricosum, the Drought-Tolerant Tree Against Hunger.</title>
        <authorList>
            <person name="Harrison J."/>
            <person name="Moore K.A."/>
            <person name="Paszkiewicz K."/>
            <person name="Jones T."/>
            <person name="Grant M."/>
            <person name="Ambacheew D."/>
            <person name="Muzemil S."/>
            <person name="Studholme D.J."/>
        </authorList>
    </citation>
    <scope>NUCLEOTIDE SEQUENCE [LARGE SCALE GENOMIC DNA]</scope>
</reference>
<feature type="short sequence motif" description="Bipartite nuclear localization signal" evidence="2">
    <location>
        <begin position="104"/>
        <end position="114"/>
    </location>
</feature>
<evidence type="ECO:0000259" key="5">
    <source>
        <dbReference type="PROSITE" id="PS51667"/>
    </source>
</evidence>
<dbReference type="Pfam" id="PF08879">
    <property type="entry name" value="WRC"/>
    <property type="match status" value="1"/>
</dbReference>
<evidence type="ECO:0000313" key="6">
    <source>
        <dbReference type="EMBL" id="RRT81429.1"/>
    </source>
</evidence>
<dbReference type="InterPro" id="IPR014977">
    <property type="entry name" value="WRC_dom"/>
</dbReference>
<name>A0A427AYU2_ENSVE</name>
<feature type="region of interest" description="Disordered" evidence="4">
    <location>
        <begin position="131"/>
        <end position="168"/>
    </location>
</feature>
<feature type="domain" description="WRC" evidence="5">
    <location>
        <begin position="99"/>
        <end position="143"/>
    </location>
</feature>
<feature type="compositionally biased region" description="Low complexity" evidence="4">
    <location>
        <begin position="143"/>
        <end position="164"/>
    </location>
</feature>
<keyword evidence="3" id="KW-0010">Activator</keyword>
<organism evidence="6 7">
    <name type="scientific">Ensete ventricosum</name>
    <name type="common">Abyssinian banana</name>
    <name type="synonym">Musa ensete</name>
    <dbReference type="NCBI Taxonomy" id="4639"/>
    <lineage>
        <taxon>Eukaryota</taxon>
        <taxon>Viridiplantae</taxon>
        <taxon>Streptophyta</taxon>
        <taxon>Embryophyta</taxon>
        <taxon>Tracheophyta</taxon>
        <taxon>Spermatophyta</taxon>
        <taxon>Magnoliopsida</taxon>
        <taxon>Liliopsida</taxon>
        <taxon>Zingiberales</taxon>
        <taxon>Musaceae</taxon>
        <taxon>Ensete</taxon>
    </lineage>
</organism>
<comment type="domain">
    <text evidence="3">The QLQ domain and WRC domain may be involved in protein-protein interaction and DNA-binding, respectively.</text>
</comment>
<accession>A0A427AYU2</accession>
<keyword evidence="1 2" id="KW-0539">Nucleus</keyword>
<protein>
    <recommendedName>
        <fullName evidence="3">Growth-regulating factor</fullName>
    </recommendedName>
</protein>
<comment type="subcellular location">
    <subcellularLocation>
        <location evidence="2 3">Nucleus</location>
    </subcellularLocation>
</comment>
<sequence length="487" mass="53889">MAGVPVPPELIIPIRRGFEALPGRYYHPSRKRPTPSSCLSIYIDILISYRLSLLFDSCSLCSLCLLHLPLVLLLHIILDGYVFILNSVSYYSYYGKKPDPEPGRCRRTDGKKWRCSKDAYPGSKYCERHMHRGRNRSRKPVESQTVSPSQTSSSTLTSLSPSGSNAGGTGVGSFRSITLQSIAGPSNAQNSCLGGAGSSRLQMDTDSLGNRYFYPDFFTSTLKWLYHSFFSEASGTARALGVDSSVDSSWLLVPPQVSSFPMSKSQDLSVLQSAYSQLQTVQDLGQVKMSSLSRQEQQQHSFFGSEFGSSEPVKHETQFLRPFFDEWPKTRDAWSDLEEDRFQRLVFPLSGSSSLNFITPDDQERWVLDAFEPFSEKSRSIQILVPECGFELRLKSLFNTFGIPPSTHFMIGEAKERPVGSTMGIVVAFNHEAGRSLGPPPVFPSAVVSFAVGARNLLPYDEQVKIGVACVCPSSPGLSHRPGLKAK</sequence>
<dbReference type="InterPro" id="IPR031137">
    <property type="entry name" value="GRF"/>
</dbReference>
<comment type="caution">
    <text evidence="6">The sequence shown here is derived from an EMBL/GenBank/DDBJ whole genome shotgun (WGS) entry which is preliminary data.</text>
</comment>
<dbReference type="Proteomes" id="UP000287651">
    <property type="component" value="Unassembled WGS sequence"/>
</dbReference>
<dbReference type="GO" id="GO:0005634">
    <property type="term" value="C:nucleus"/>
    <property type="evidence" value="ECO:0007669"/>
    <property type="project" value="UniProtKB-SubCell"/>
</dbReference>
<evidence type="ECO:0000256" key="1">
    <source>
        <dbReference type="ARBA" id="ARBA00023242"/>
    </source>
</evidence>
<dbReference type="GO" id="GO:0006351">
    <property type="term" value="P:DNA-templated transcription"/>
    <property type="evidence" value="ECO:0007669"/>
    <property type="project" value="UniProtKB-UniRule"/>
</dbReference>
<dbReference type="EMBL" id="AMZH03000912">
    <property type="protein sequence ID" value="RRT81429.1"/>
    <property type="molecule type" value="Genomic_DNA"/>
</dbReference>
<dbReference type="PANTHER" id="PTHR31602">
    <property type="entry name" value="GROWTH-REGULATING FACTOR 5"/>
    <property type="match status" value="1"/>
</dbReference>
<keyword evidence="3" id="KW-0804">Transcription</keyword>
<proteinExistence type="inferred from homology"/>
<dbReference type="PROSITE" id="PS51667">
    <property type="entry name" value="WRC"/>
    <property type="match status" value="1"/>
</dbReference>
<feature type="short sequence motif" description="Bipartite nuclear localization signal" evidence="2">
    <location>
        <begin position="132"/>
        <end position="139"/>
    </location>
</feature>
<dbReference type="GO" id="GO:0005524">
    <property type="term" value="F:ATP binding"/>
    <property type="evidence" value="ECO:0007669"/>
    <property type="project" value="UniProtKB-UniRule"/>
</dbReference>
<dbReference type="GO" id="GO:0032502">
    <property type="term" value="P:developmental process"/>
    <property type="evidence" value="ECO:0007669"/>
    <property type="project" value="InterPro"/>
</dbReference>